<name>A0A5Q2MGI2_9ACTN</name>
<dbReference type="PANTHER" id="PTHR43317">
    <property type="entry name" value="THERMOSPERMINE SYNTHASE ACAULIS5"/>
    <property type="match status" value="1"/>
</dbReference>
<dbReference type="KEGG" id="aef:GEV26_13280"/>
<dbReference type="Gene3D" id="3.40.50.150">
    <property type="entry name" value="Vaccinia Virus protein VP39"/>
    <property type="match status" value="1"/>
</dbReference>
<dbReference type="PANTHER" id="PTHR43317:SF3">
    <property type="entry name" value="BLR2883 PROTEIN"/>
    <property type="match status" value="1"/>
</dbReference>
<dbReference type="SUPFAM" id="SSF53335">
    <property type="entry name" value="S-adenosyl-L-methionine-dependent methyltransferases"/>
    <property type="match status" value="1"/>
</dbReference>
<reference evidence="2 3" key="1">
    <citation type="submission" date="2019-11" db="EMBL/GenBank/DDBJ databases">
        <authorList>
            <person name="Li J."/>
        </authorList>
    </citation>
    <scope>NUCLEOTIDE SEQUENCE [LARGE SCALE GENOMIC DNA]</scope>
    <source>
        <strain evidence="2 3">MF47</strain>
    </source>
</reference>
<protein>
    <submittedName>
        <fullName evidence="2">Uncharacterized protein</fullName>
    </submittedName>
</protein>
<evidence type="ECO:0000313" key="2">
    <source>
        <dbReference type="EMBL" id="QGG42264.1"/>
    </source>
</evidence>
<organism evidence="2 3">
    <name type="scientific">Aeromicrobium yanjiei</name>
    <dbReference type="NCBI Taxonomy" id="2662028"/>
    <lineage>
        <taxon>Bacteria</taxon>
        <taxon>Bacillati</taxon>
        <taxon>Actinomycetota</taxon>
        <taxon>Actinomycetes</taxon>
        <taxon>Propionibacteriales</taxon>
        <taxon>Nocardioidaceae</taxon>
        <taxon>Aeromicrobium</taxon>
    </lineage>
</organism>
<dbReference type="Proteomes" id="UP000392064">
    <property type="component" value="Chromosome"/>
</dbReference>
<evidence type="ECO:0000256" key="1">
    <source>
        <dbReference type="ARBA" id="ARBA00023115"/>
    </source>
</evidence>
<sequence>MSGATWRRRDDGATELRVNGVFVMDDVETSSERELARIVLDLGAADVLVGGLGLGHTLRELLASADVRRVVVAELQPEIAGWMRDGTLPGADLLADPRTELVLDDVRAVVADQAPTTLDAIVLDVDNGPGFLVHDTNSGVYESPFLQVCAERLRPDGHVCIWSMDRAPALLDTLGRVFEQVDARGIPVRLQDRDEHYWILTGSRPRDSAIVRA</sequence>
<dbReference type="Pfam" id="PF01564">
    <property type="entry name" value="Spermine_synth"/>
    <property type="match status" value="1"/>
</dbReference>
<proteinExistence type="predicted"/>
<dbReference type="AlphaFoldDB" id="A0A5Q2MGI2"/>
<dbReference type="EMBL" id="CP045737">
    <property type="protein sequence ID" value="QGG42264.1"/>
    <property type="molecule type" value="Genomic_DNA"/>
</dbReference>
<keyword evidence="3" id="KW-1185">Reference proteome</keyword>
<keyword evidence="1" id="KW-0620">Polyamine biosynthesis</keyword>
<accession>A0A5Q2MGI2</accession>
<dbReference type="InterPro" id="IPR029063">
    <property type="entry name" value="SAM-dependent_MTases_sf"/>
</dbReference>
<evidence type="ECO:0000313" key="3">
    <source>
        <dbReference type="Proteomes" id="UP000392064"/>
    </source>
</evidence>
<dbReference type="GO" id="GO:0006596">
    <property type="term" value="P:polyamine biosynthetic process"/>
    <property type="evidence" value="ECO:0007669"/>
    <property type="project" value="UniProtKB-KW"/>
</dbReference>
<gene>
    <name evidence="2" type="ORF">GEV26_13280</name>
</gene>
<dbReference type="RefSeq" id="WP_153653771.1">
    <property type="nucleotide sequence ID" value="NZ_CP045737.1"/>
</dbReference>